<accession>A0A109JTA3</accession>
<evidence type="ECO:0000256" key="1">
    <source>
        <dbReference type="SAM" id="Phobius"/>
    </source>
</evidence>
<comment type="caution">
    <text evidence="2">The sequence shown here is derived from an EMBL/GenBank/DDBJ whole genome shotgun (WGS) entry which is preliminary data.</text>
</comment>
<name>A0A109JTA3_9BRAD</name>
<organism evidence="2 3">
    <name type="scientific">Bradyrhizobium macuxiense</name>
    <dbReference type="NCBI Taxonomy" id="1755647"/>
    <lineage>
        <taxon>Bacteria</taxon>
        <taxon>Pseudomonadati</taxon>
        <taxon>Pseudomonadota</taxon>
        <taxon>Alphaproteobacteria</taxon>
        <taxon>Hyphomicrobiales</taxon>
        <taxon>Nitrobacteraceae</taxon>
        <taxon>Bradyrhizobium</taxon>
    </lineage>
</organism>
<dbReference type="EMBL" id="LNCU01000070">
    <property type="protein sequence ID" value="KWV54738.1"/>
    <property type="molecule type" value="Genomic_DNA"/>
</dbReference>
<dbReference type="RefSeq" id="WP_066507917.1">
    <property type="nucleotide sequence ID" value="NZ_LNCU01000070.1"/>
</dbReference>
<proteinExistence type="predicted"/>
<dbReference type="InterPro" id="IPR008621">
    <property type="entry name" value="Cbb3-typ_cyt_oxidase_comp"/>
</dbReference>
<keyword evidence="3" id="KW-1185">Reference proteome</keyword>
<keyword evidence="1" id="KW-0812">Transmembrane</keyword>
<sequence>MKAIIQIESLAWSLLSTLWTPVFVGIFIAIVAYALWPCNKTLFDAAARMPLRED</sequence>
<protein>
    <submittedName>
        <fullName evidence="2">Cytochrome C oxidase Cbb3</fullName>
    </submittedName>
</protein>
<feature type="transmembrane region" description="Helical" evidence="1">
    <location>
        <begin position="12"/>
        <end position="36"/>
    </location>
</feature>
<dbReference type="AlphaFoldDB" id="A0A109JTA3"/>
<evidence type="ECO:0000313" key="2">
    <source>
        <dbReference type="EMBL" id="KWV54738.1"/>
    </source>
</evidence>
<gene>
    <name evidence="2" type="ORF">AS156_06535</name>
</gene>
<reference evidence="2 3" key="1">
    <citation type="submission" date="2015-11" db="EMBL/GenBank/DDBJ databases">
        <title>Draft Genome Sequence of the Strain BR 10303 (Bradyrhizobium sp.) isolated from nodules of Centrolobium paraense.</title>
        <authorList>
            <person name="Zelli J.E."/>
            <person name="Simoes-Araujo J.L."/>
            <person name="Barauna A.C."/>
            <person name="Silva K."/>
        </authorList>
    </citation>
    <scope>NUCLEOTIDE SEQUENCE [LARGE SCALE GENOMIC DNA]</scope>
    <source>
        <strain evidence="2 3">BR 10303</strain>
    </source>
</reference>
<dbReference type="Pfam" id="PF05545">
    <property type="entry name" value="FixQ"/>
    <property type="match status" value="1"/>
</dbReference>
<keyword evidence="1" id="KW-1133">Transmembrane helix</keyword>
<dbReference type="OrthoDB" id="7173870at2"/>
<dbReference type="Proteomes" id="UP000057737">
    <property type="component" value="Unassembled WGS sequence"/>
</dbReference>
<keyword evidence="1" id="KW-0472">Membrane</keyword>
<evidence type="ECO:0000313" key="3">
    <source>
        <dbReference type="Proteomes" id="UP000057737"/>
    </source>
</evidence>
<dbReference type="CDD" id="cd01324">
    <property type="entry name" value="cbb3_Oxidase_CcoQ"/>
    <property type="match status" value="1"/>
</dbReference>